<keyword evidence="5 10" id="KW-0819">tRNA processing</keyword>
<evidence type="ECO:0000256" key="5">
    <source>
        <dbReference type="ARBA" id="ARBA00022694"/>
    </source>
</evidence>
<dbReference type="HAMAP" id="MF_00185">
    <property type="entry name" value="IPP_trans"/>
    <property type="match status" value="1"/>
</dbReference>
<comment type="cofactor">
    <cofactor evidence="1 10">
        <name>Mg(2+)</name>
        <dbReference type="ChEBI" id="CHEBI:18420"/>
    </cofactor>
</comment>
<comment type="function">
    <text evidence="2 10 12">Catalyzes the transfer of a dimethylallyl group onto the adenine at position 37 in tRNAs that read codons beginning with uridine, leading to the formation of N6-(dimethylallyl)adenosine (i(6)A).</text>
</comment>
<dbReference type="Pfam" id="PF01715">
    <property type="entry name" value="IPPT"/>
    <property type="match status" value="1"/>
</dbReference>
<dbReference type="FunFam" id="1.10.20.140:FF:000001">
    <property type="entry name" value="tRNA dimethylallyltransferase"/>
    <property type="match status" value="1"/>
</dbReference>
<evidence type="ECO:0000256" key="4">
    <source>
        <dbReference type="ARBA" id="ARBA00022679"/>
    </source>
</evidence>
<name>A0A2U1FQ70_9PSEU</name>
<dbReference type="RefSeq" id="WP_116706204.1">
    <property type="nucleotide sequence ID" value="NZ_QEKW01000001.1"/>
</dbReference>
<dbReference type="Gene3D" id="3.40.50.300">
    <property type="entry name" value="P-loop containing nucleotide triphosphate hydrolases"/>
    <property type="match status" value="1"/>
</dbReference>
<organism evidence="14 15">
    <name type="scientific">Actinomycetospora cinnamomea</name>
    <dbReference type="NCBI Taxonomy" id="663609"/>
    <lineage>
        <taxon>Bacteria</taxon>
        <taxon>Bacillati</taxon>
        <taxon>Actinomycetota</taxon>
        <taxon>Actinomycetes</taxon>
        <taxon>Pseudonocardiales</taxon>
        <taxon>Pseudonocardiaceae</taxon>
        <taxon>Actinomycetospora</taxon>
    </lineage>
</organism>
<dbReference type="SUPFAM" id="SSF52540">
    <property type="entry name" value="P-loop containing nucleoside triphosphate hydrolases"/>
    <property type="match status" value="1"/>
</dbReference>
<feature type="site" description="Interaction with substrate tRNA" evidence="10">
    <location>
        <position position="132"/>
    </location>
</feature>
<comment type="catalytic activity">
    <reaction evidence="9 10 11">
        <text>adenosine(37) in tRNA + dimethylallyl diphosphate = N(6)-dimethylallyladenosine(37) in tRNA + diphosphate</text>
        <dbReference type="Rhea" id="RHEA:26482"/>
        <dbReference type="Rhea" id="RHEA-COMP:10162"/>
        <dbReference type="Rhea" id="RHEA-COMP:10375"/>
        <dbReference type="ChEBI" id="CHEBI:33019"/>
        <dbReference type="ChEBI" id="CHEBI:57623"/>
        <dbReference type="ChEBI" id="CHEBI:74411"/>
        <dbReference type="ChEBI" id="CHEBI:74415"/>
        <dbReference type="EC" id="2.5.1.75"/>
    </reaction>
</comment>
<dbReference type="OrthoDB" id="9776390at2"/>
<dbReference type="NCBIfam" id="TIGR00174">
    <property type="entry name" value="miaA"/>
    <property type="match status" value="1"/>
</dbReference>
<proteinExistence type="inferred from homology"/>
<feature type="binding site" evidence="10">
    <location>
        <begin position="17"/>
        <end position="22"/>
    </location>
    <ligand>
        <name>substrate</name>
    </ligand>
</feature>
<dbReference type="GO" id="GO:0005524">
    <property type="term" value="F:ATP binding"/>
    <property type="evidence" value="ECO:0007669"/>
    <property type="project" value="UniProtKB-UniRule"/>
</dbReference>
<feature type="binding site" evidence="10">
    <location>
        <begin position="15"/>
        <end position="22"/>
    </location>
    <ligand>
        <name>ATP</name>
        <dbReference type="ChEBI" id="CHEBI:30616"/>
    </ligand>
</feature>
<accession>A0A2U1FQ70</accession>
<dbReference type="EC" id="2.5.1.75" evidence="10"/>
<sequence length="323" mass="34678">MAAGSAAVRPIALVGPTATGKSDLALDLAQALARRGADAEVVNADAMQLYRGMDIGTAKLPPGQRRGVPHHLLDVLDVTETATVAAYQRDARAAVDAVRARGRVPLVVGGSGLYVQAVLDDLEFPGTDPRLRARLDDDLATLGPAAMHARLAARDPDAARGILASNGRRIVRALEVVELTGRPFAASLPRPGVPRHDALLVGLDRDTDVLDDRIAARVDGMLAAGLVDEVRALAERGLREGVTASRAVGYREVLAHLDGAFDLDEARRRTVVATRRLVRRQRSWFRRDDRVRWLDAAAPDVVAVVLGRWDRQEPATGAPSRRA</sequence>
<reference evidence="14 15" key="1">
    <citation type="submission" date="2018-04" db="EMBL/GenBank/DDBJ databases">
        <title>Genomic Encyclopedia of Type Strains, Phase IV (KMG-IV): sequencing the most valuable type-strain genomes for metagenomic binning, comparative biology and taxonomic classification.</title>
        <authorList>
            <person name="Goeker M."/>
        </authorList>
    </citation>
    <scope>NUCLEOTIDE SEQUENCE [LARGE SCALE GENOMIC DNA]</scope>
    <source>
        <strain evidence="14 15">DSM 45771</strain>
    </source>
</reference>
<dbReference type="Proteomes" id="UP000245639">
    <property type="component" value="Unassembled WGS sequence"/>
</dbReference>
<keyword evidence="8 10" id="KW-0460">Magnesium</keyword>
<evidence type="ECO:0000256" key="7">
    <source>
        <dbReference type="ARBA" id="ARBA00022840"/>
    </source>
</evidence>
<comment type="similarity">
    <text evidence="3 10 13">Belongs to the IPP transferase family.</text>
</comment>
<evidence type="ECO:0000256" key="2">
    <source>
        <dbReference type="ARBA" id="ARBA00003213"/>
    </source>
</evidence>
<keyword evidence="15" id="KW-1185">Reference proteome</keyword>
<dbReference type="Gene3D" id="1.10.20.140">
    <property type="match status" value="1"/>
</dbReference>
<comment type="subunit">
    <text evidence="10">Monomer.</text>
</comment>
<dbReference type="PANTHER" id="PTHR11088">
    <property type="entry name" value="TRNA DIMETHYLALLYLTRANSFERASE"/>
    <property type="match status" value="1"/>
</dbReference>
<dbReference type="InterPro" id="IPR027417">
    <property type="entry name" value="P-loop_NTPase"/>
</dbReference>
<gene>
    <name evidence="10" type="primary">miaA</name>
    <name evidence="14" type="ORF">C8D89_101195</name>
</gene>
<keyword evidence="4 10" id="KW-0808">Transferase</keyword>
<dbReference type="EMBL" id="QEKW01000001">
    <property type="protein sequence ID" value="PVZ14331.1"/>
    <property type="molecule type" value="Genomic_DNA"/>
</dbReference>
<evidence type="ECO:0000256" key="12">
    <source>
        <dbReference type="RuleBase" id="RU003784"/>
    </source>
</evidence>
<evidence type="ECO:0000313" key="15">
    <source>
        <dbReference type="Proteomes" id="UP000245639"/>
    </source>
</evidence>
<comment type="caution">
    <text evidence="10">Lacks conserved residue(s) required for the propagation of feature annotation.</text>
</comment>
<evidence type="ECO:0000256" key="9">
    <source>
        <dbReference type="ARBA" id="ARBA00049563"/>
    </source>
</evidence>
<dbReference type="AlphaFoldDB" id="A0A2U1FQ70"/>
<dbReference type="PANTHER" id="PTHR11088:SF60">
    <property type="entry name" value="TRNA DIMETHYLALLYLTRANSFERASE"/>
    <property type="match status" value="1"/>
</dbReference>
<evidence type="ECO:0000313" key="14">
    <source>
        <dbReference type="EMBL" id="PVZ14331.1"/>
    </source>
</evidence>
<protein>
    <recommendedName>
        <fullName evidence="10">tRNA dimethylallyltransferase</fullName>
        <ecNumber evidence="10">2.5.1.75</ecNumber>
    </recommendedName>
    <alternativeName>
        <fullName evidence="10">Dimethylallyl diphosphate:tRNA dimethylallyltransferase</fullName>
        <shortName evidence="10">DMAPP:tRNA dimethylallyltransferase</shortName>
        <shortName evidence="10">DMATase</shortName>
    </alternativeName>
    <alternativeName>
        <fullName evidence="10">Isopentenyl-diphosphate:tRNA isopentenyltransferase</fullName>
        <shortName evidence="10">IPP transferase</shortName>
        <shortName evidence="10">IPPT</shortName>
        <shortName evidence="10">IPTase</shortName>
    </alternativeName>
</protein>
<evidence type="ECO:0000256" key="1">
    <source>
        <dbReference type="ARBA" id="ARBA00001946"/>
    </source>
</evidence>
<dbReference type="GO" id="GO:0006400">
    <property type="term" value="P:tRNA modification"/>
    <property type="evidence" value="ECO:0007669"/>
    <property type="project" value="TreeGrafter"/>
</dbReference>
<keyword evidence="7 10" id="KW-0067">ATP-binding</keyword>
<dbReference type="GO" id="GO:0052381">
    <property type="term" value="F:tRNA dimethylallyltransferase activity"/>
    <property type="evidence" value="ECO:0007669"/>
    <property type="project" value="UniProtKB-UniRule"/>
</dbReference>
<keyword evidence="6 10" id="KW-0547">Nucleotide-binding</keyword>
<evidence type="ECO:0000256" key="11">
    <source>
        <dbReference type="RuleBase" id="RU003783"/>
    </source>
</evidence>
<comment type="caution">
    <text evidence="14">The sequence shown here is derived from an EMBL/GenBank/DDBJ whole genome shotgun (WGS) entry which is preliminary data.</text>
</comment>
<evidence type="ECO:0000256" key="13">
    <source>
        <dbReference type="RuleBase" id="RU003785"/>
    </source>
</evidence>
<evidence type="ECO:0000256" key="3">
    <source>
        <dbReference type="ARBA" id="ARBA00005842"/>
    </source>
</evidence>
<feature type="site" description="Interaction with substrate tRNA" evidence="10">
    <location>
        <position position="111"/>
    </location>
</feature>
<evidence type="ECO:0000256" key="6">
    <source>
        <dbReference type="ARBA" id="ARBA00022741"/>
    </source>
</evidence>
<dbReference type="InterPro" id="IPR018022">
    <property type="entry name" value="IPT"/>
</dbReference>
<dbReference type="InterPro" id="IPR039657">
    <property type="entry name" value="Dimethylallyltransferase"/>
</dbReference>
<evidence type="ECO:0000256" key="8">
    <source>
        <dbReference type="ARBA" id="ARBA00022842"/>
    </source>
</evidence>
<evidence type="ECO:0000256" key="10">
    <source>
        <dbReference type="HAMAP-Rule" id="MF_00185"/>
    </source>
</evidence>